<evidence type="ECO:0000256" key="3">
    <source>
        <dbReference type="PROSITE-ProRule" id="PRU00023"/>
    </source>
</evidence>
<feature type="repeat" description="ANK" evidence="3">
    <location>
        <begin position="384"/>
        <end position="416"/>
    </location>
</feature>
<name>A0A7S4DQT5_9EUKA</name>
<dbReference type="EMBL" id="HBIV01021842">
    <property type="protein sequence ID" value="CAE0664129.1"/>
    <property type="molecule type" value="Transcribed_RNA"/>
</dbReference>
<keyword evidence="1" id="KW-0677">Repeat</keyword>
<feature type="compositionally biased region" description="Basic residues" evidence="4">
    <location>
        <begin position="1"/>
        <end position="17"/>
    </location>
</feature>
<proteinExistence type="predicted"/>
<feature type="repeat" description="ANK" evidence="3">
    <location>
        <begin position="417"/>
        <end position="449"/>
    </location>
</feature>
<dbReference type="PROSITE" id="PS50297">
    <property type="entry name" value="ANK_REP_REGION"/>
    <property type="match status" value="6"/>
</dbReference>
<feature type="repeat" description="ANK" evidence="3">
    <location>
        <begin position="689"/>
        <end position="721"/>
    </location>
</feature>
<dbReference type="PANTHER" id="PTHR24171">
    <property type="entry name" value="ANKYRIN REPEAT DOMAIN-CONTAINING PROTEIN 39-RELATED"/>
    <property type="match status" value="1"/>
</dbReference>
<feature type="repeat" description="ANK" evidence="3">
    <location>
        <begin position="175"/>
        <end position="198"/>
    </location>
</feature>
<feature type="compositionally biased region" description="Acidic residues" evidence="4">
    <location>
        <begin position="814"/>
        <end position="846"/>
    </location>
</feature>
<dbReference type="InterPro" id="IPR002110">
    <property type="entry name" value="Ankyrin_rpt"/>
</dbReference>
<dbReference type="PANTHER" id="PTHR24171:SF9">
    <property type="entry name" value="ANKYRIN REPEAT DOMAIN-CONTAINING PROTEIN 39"/>
    <property type="match status" value="1"/>
</dbReference>
<dbReference type="SUPFAM" id="SSF48403">
    <property type="entry name" value="Ankyrin repeat"/>
    <property type="match status" value="3"/>
</dbReference>
<dbReference type="AlphaFoldDB" id="A0A7S4DQT5"/>
<feature type="repeat" description="ANK" evidence="3">
    <location>
        <begin position="269"/>
        <end position="301"/>
    </location>
</feature>
<feature type="repeat" description="ANK" evidence="3">
    <location>
        <begin position="722"/>
        <end position="754"/>
    </location>
</feature>
<feature type="region of interest" description="Disordered" evidence="4">
    <location>
        <begin position="1"/>
        <end position="21"/>
    </location>
</feature>
<evidence type="ECO:0000256" key="1">
    <source>
        <dbReference type="ARBA" id="ARBA00022737"/>
    </source>
</evidence>
<dbReference type="Pfam" id="PF12796">
    <property type="entry name" value="Ank_2"/>
    <property type="match status" value="5"/>
</dbReference>
<evidence type="ECO:0000256" key="2">
    <source>
        <dbReference type="ARBA" id="ARBA00023043"/>
    </source>
</evidence>
<feature type="repeat" description="ANK" evidence="3">
    <location>
        <begin position="578"/>
        <end position="604"/>
    </location>
</feature>
<organism evidence="5">
    <name type="scientific">Lotharella globosa</name>
    <dbReference type="NCBI Taxonomy" id="91324"/>
    <lineage>
        <taxon>Eukaryota</taxon>
        <taxon>Sar</taxon>
        <taxon>Rhizaria</taxon>
        <taxon>Cercozoa</taxon>
        <taxon>Chlorarachniophyceae</taxon>
        <taxon>Lotharella</taxon>
    </lineage>
</organism>
<accession>A0A7S4DQT5</accession>
<sequence length="942" mass="103250">MNGLKRRRQSNRSRRAPTRLLEEQADQSLIEKAMRRSLIITELGRRQQTLDSKKRGRGSNQKISRTLADALVGLSPLKTSIREGSVRKCKRQKKIKSKKTKQMTMRLHSMCEVGDIRGLERMVNRLGKSEGNRLAHIKDPEGWTALHYAAFRDSVATVEFLITCLEAKVEVKTTKGETPLHLAIKAGAFKTVKYLIEKAGAQLPQPNSKILVSAMRWPVMHGYIQNELRIRDLDAQFVRVAAMRGHRPLTEYLVRTRHADVNIPSGFGDSDTALFAAVRRNDLHIAQCLVDGGADLTLRGNQRLTAREMALMSGHTRLAEFLLAEEARTGLVDLDEAKGIKMTIERAKVSKLHALCMKGSTGATIRLLRSQAGPNDINARSGKLLRTALHCAASSASEHIVMGLLDKSADVMVADSNGDIPLMLACRWGHLKIAMILVNHGGRTAVAAKNSRGLSARQIAEANGHRSTAESLLRAEVAHGLHEPAAAAAAARAVVLVDREHELRQEARRGDHEAIAAILGVADPDQPSSSAVHIVPPRIDARDEDGYSALHHAAACGGLRATKLLITHRANVNAKGYTGDTPLILAARQDKRDVVAELLESGAQPLDTGSNGKTARQHAVLGATQFLLFAAEEREDSLSDAEKAEYRRGLEVMLRHHAINNALLDLRALFAQCNPGGTMPDINAIHPRVGKSALHYAVARDFGAVVNELLKMKADTELRDPNGSTPLIVAATHNSLSAALALINHGANLQATRCAPAPPRAYARSEEESQVAESDDDCEDSSSNEVVAKTSISTEQHDGQEVVVKSDANKNQDLLDDYAHEDDYDDDLDEEDEGDEEEEEEEEEEEKGPALTARQWAARLCNSRVESALRWAERKEGAKSSLLRHVQDLHRLFPAILELAQLTPCYGSPTVWGEVGFDEQPDEDRNLNSARSSNINLINLQK</sequence>
<dbReference type="InterPro" id="IPR036770">
    <property type="entry name" value="Ankyrin_rpt-contain_sf"/>
</dbReference>
<gene>
    <name evidence="5" type="ORF">LGLO00237_LOCUS15732</name>
</gene>
<reference evidence="5" key="1">
    <citation type="submission" date="2021-01" db="EMBL/GenBank/DDBJ databases">
        <authorList>
            <person name="Corre E."/>
            <person name="Pelletier E."/>
            <person name="Niang G."/>
            <person name="Scheremetjew M."/>
            <person name="Finn R."/>
            <person name="Kale V."/>
            <person name="Holt S."/>
            <person name="Cochrane G."/>
            <person name="Meng A."/>
            <person name="Brown T."/>
            <person name="Cohen L."/>
        </authorList>
    </citation>
    <scope>NUCLEOTIDE SEQUENCE</scope>
    <source>
        <strain evidence="5">CCCM811</strain>
    </source>
</reference>
<dbReference type="SMART" id="SM00248">
    <property type="entry name" value="ANK"/>
    <property type="match status" value="10"/>
</dbReference>
<dbReference type="PROSITE" id="PS50088">
    <property type="entry name" value="ANK_REPEAT"/>
    <property type="match status" value="8"/>
</dbReference>
<dbReference type="Gene3D" id="1.25.40.20">
    <property type="entry name" value="Ankyrin repeat-containing domain"/>
    <property type="match status" value="5"/>
</dbReference>
<protein>
    <submittedName>
        <fullName evidence="5">Uncharacterized protein</fullName>
    </submittedName>
</protein>
<evidence type="ECO:0000313" key="5">
    <source>
        <dbReference type="EMBL" id="CAE0664129.1"/>
    </source>
</evidence>
<feature type="repeat" description="ANK" evidence="3">
    <location>
        <begin position="545"/>
        <end position="577"/>
    </location>
</feature>
<keyword evidence="2 3" id="KW-0040">ANK repeat</keyword>
<feature type="region of interest" description="Disordered" evidence="4">
    <location>
        <begin position="760"/>
        <end position="852"/>
    </location>
</feature>
<feature type="compositionally biased region" description="Acidic residues" evidence="4">
    <location>
        <begin position="768"/>
        <end position="782"/>
    </location>
</feature>
<evidence type="ECO:0000256" key="4">
    <source>
        <dbReference type="SAM" id="MobiDB-lite"/>
    </source>
</evidence>